<feature type="domain" description="PPIase FKBP-type" evidence="8">
    <location>
        <begin position="266"/>
        <end position="334"/>
    </location>
</feature>
<dbReference type="GO" id="GO:0003755">
    <property type="term" value="F:peptidyl-prolyl cis-trans isomerase activity"/>
    <property type="evidence" value="ECO:0007669"/>
    <property type="project" value="UniProtKB-KW"/>
</dbReference>
<dbReference type="GO" id="GO:0044183">
    <property type="term" value="F:protein folding chaperone"/>
    <property type="evidence" value="ECO:0007669"/>
    <property type="project" value="TreeGrafter"/>
</dbReference>
<evidence type="ECO:0000256" key="6">
    <source>
        <dbReference type="ARBA" id="ARBA00023235"/>
    </source>
</evidence>
<comment type="function">
    <text evidence="7">Involved in protein export. Acts as a chaperone by maintaining the newly synthesized protein in an open conformation. Functions as a peptidyl-prolyl cis-trans isomerase.</text>
</comment>
<dbReference type="OrthoDB" id="3366at2759"/>
<evidence type="ECO:0000256" key="3">
    <source>
        <dbReference type="ARBA" id="ARBA00013194"/>
    </source>
</evidence>
<dbReference type="Pfam" id="PF05698">
    <property type="entry name" value="Trigger_C"/>
    <property type="match status" value="1"/>
</dbReference>
<feature type="domain" description="Trigger factor C-terminal" evidence="10">
    <location>
        <begin position="359"/>
        <end position="492"/>
    </location>
</feature>
<keyword evidence="6" id="KW-0413">Isomerase</keyword>
<keyword evidence="12" id="KW-1185">Reference proteome</keyword>
<comment type="similarity">
    <text evidence="2">Belongs to the FKBP-type PPIase family. Tig subfamily.</text>
</comment>
<feature type="domain" description="Trigger factor ribosome-binding bacterial" evidence="9">
    <location>
        <begin position="78"/>
        <end position="227"/>
    </location>
</feature>
<evidence type="ECO:0000256" key="4">
    <source>
        <dbReference type="ARBA" id="ARBA00023110"/>
    </source>
</evidence>
<dbReference type="SUPFAM" id="SSF109998">
    <property type="entry name" value="Triger factor/SurA peptide-binding domain-like"/>
    <property type="match status" value="1"/>
</dbReference>
<dbReference type="InterPro" id="IPR008881">
    <property type="entry name" value="Trigger_fac_ribosome-bd_bac"/>
</dbReference>
<dbReference type="GO" id="GO:0051083">
    <property type="term" value="P:'de novo' cotranslational protein folding"/>
    <property type="evidence" value="ECO:0007669"/>
    <property type="project" value="TreeGrafter"/>
</dbReference>
<dbReference type="InterPro" id="IPR001179">
    <property type="entry name" value="PPIase_FKBP_dom"/>
</dbReference>
<dbReference type="PANTHER" id="PTHR30560:SF3">
    <property type="entry name" value="TRIGGER FACTOR-LIKE PROTEIN TIG, CHLOROPLASTIC"/>
    <property type="match status" value="1"/>
</dbReference>
<evidence type="ECO:0000256" key="1">
    <source>
        <dbReference type="ARBA" id="ARBA00000971"/>
    </source>
</evidence>
<accession>A0A7J7IGJ1</accession>
<dbReference type="SUPFAM" id="SSF102735">
    <property type="entry name" value="Trigger factor ribosome-binding domain"/>
    <property type="match status" value="1"/>
</dbReference>
<dbReference type="NCBIfam" id="TIGR00115">
    <property type="entry name" value="tig"/>
    <property type="match status" value="1"/>
</dbReference>
<evidence type="ECO:0000256" key="2">
    <source>
        <dbReference type="ARBA" id="ARBA00005464"/>
    </source>
</evidence>
<evidence type="ECO:0000259" key="9">
    <source>
        <dbReference type="Pfam" id="PF05697"/>
    </source>
</evidence>
<evidence type="ECO:0000259" key="8">
    <source>
        <dbReference type="Pfam" id="PF00254"/>
    </source>
</evidence>
<organism evidence="11 12">
    <name type="scientific">Cyanidiococcus yangmingshanensis</name>
    <dbReference type="NCBI Taxonomy" id="2690220"/>
    <lineage>
        <taxon>Eukaryota</taxon>
        <taxon>Rhodophyta</taxon>
        <taxon>Bangiophyceae</taxon>
        <taxon>Cyanidiales</taxon>
        <taxon>Cyanidiaceae</taxon>
        <taxon>Cyanidiococcus</taxon>
    </lineage>
</organism>
<dbReference type="Gene3D" id="3.10.50.40">
    <property type="match status" value="1"/>
</dbReference>
<evidence type="ECO:0000256" key="5">
    <source>
        <dbReference type="ARBA" id="ARBA00023186"/>
    </source>
</evidence>
<dbReference type="EC" id="5.2.1.8" evidence="3"/>
<sequence>MNRAALFFVGGCGRFILSTNTKSAVSWIPPKFACHESRSPAKLGHIQLARRIGHGRGQRRVAGHQRAHGAGATAHIYMAVESERIDSKGSKVSLRIKVDGETTKAAVDTVLKELGKTASIPGFRKGKVPQNVLVSYFGEKNINASALEEVVNETVKLALQEAKIQYLGNASLIEKPEDVVTRFTPGQPLSFDISVDVWPEAKLKESYKETEIVVARLPEDDIEELVERTLDDLRKRTSQLQDVQNGTIEYGNTVVASIRCYRMLPDGKRGDRIRGVASDEEVNVPIERGRFLEGFVEGLIGAKVGEVRQIPVRFPENHKATKLAGKSVLFEVRIHSIKECILPEVTDEWAKQVTEQENVEKLKETLREKLVEENQRMRERSMDRAIEDFILNITEVDLPESLIEEQVKRQFAELMAELKTQGVPDNKIKAMITKENYERYRSGPARENAERSLRIGFGISKIVENEGLKLDDSEIEKRLQAERELAGAEEFEEKPVRDRLVAVMEREIAFDFIRKNCSFKFVNTPKPDQSRSSVPAQLAA</sequence>
<dbReference type="EMBL" id="VWRR01000011">
    <property type="protein sequence ID" value="KAF6002193.1"/>
    <property type="molecule type" value="Genomic_DNA"/>
</dbReference>
<dbReference type="InterPro" id="IPR005215">
    <property type="entry name" value="Trig_fac"/>
</dbReference>
<gene>
    <name evidence="11" type="ORF">F1559_002226</name>
</gene>
<dbReference type="GO" id="GO:0015031">
    <property type="term" value="P:protein transport"/>
    <property type="evidence" value="ECO:0007669"/>
    <property type="project" value="InterPro"/>
</dbReference>
<comment type="catalytic activity">
    <reaction evidence="1">
        <text>[protein]-peptidylproline (omega=180) = [protein]-peptidylproline (omega=0)</text>
        <dbReference type="Rhea" id="RHEA:16237"/>
        <dbReference type="Rhea" id="RHEA-COMP:10747"/>
        <dbReference type="Rhea" id="RHEA-COMP:10748"/>
        <dbReference type="ChEBI" id="CHEBI:83833"/>
        <dbReference type="ChEBI" id="CHEBI:83834"/>
        <dbReference type="EC" id="5.2.1.8"/>
    </reaction>
</comment>
<dbReference type="FunFam" id="3.30.70.1050:FF:000004">
    <property type="entry name" value="Trigger factor"/>
    <property type="match status" value="1"/>
</dbReference>
<proteinExistence type="inferred from homology"/>
<evidence type="ECO:0000259" key="10">
    <source>
        <dbReference type="Pfam" id="PF05698"/>
    </source>
</evidence>
<comment type="caution">
    <text evidence="11">The sequence shown here is derived from an EMBL/GenBank/DDBJ whole genome shotgun (WGS) entry which is preliminary data.</text>
</comment>
<dbReference type="Pfam" id="PF00254">
    <property type="entry name" value="FKBP_C"/>
    <property type="match status" value="1"/>
</dbReference>
<keyword evidence="4" id="KW-0697">Rotamase</keyword>
<dbReference type="Gene3D" id="3.30.70.1050">
    <property type="entry name" value="Trigger factor ribosome-binding domain"/>
    <property type="match status" value="1"/>
</dbReference>
<protein>
    <recommendedName>
        <fullName evidence="3">peptidylprolyl isomerase</fullName>
        <ecNumber evidence="3">5.2.1.8</ecNumber>
    </recommendedName>
</protein>
<dbReference type="AlphaFoldDB" id="A0A7J7IGJ1"/>
<dbReference type="InterPro" id="IPR037041">
    <property type="entry name" value="Trigger_fac_C_sf"/>
</dbReference>
<dbReference type="GO" id="GO:0043022">
    <property type="term" value="F:ribosome binding"/>
    <property type="evidence" value="ECO:0007669"/>
    <property type="project" value="TreeGrafter"/>
</dbReference>
<reference evidence="11 12" key="1">
    <citation type="journal article" date="2020" name="J. Phycol.">
        <title>Comparative genome analysis reveals Cyanidiococcus gen. nov., a new extremophilic red algal genus sister to Cyanidioschyzon (Cyanidioschyzonaceae, Rhodophyta).</title>
        <authorList>
            <person name="Liu S.-L."/>
            <person name="Chiang Y.-R."/>
            <person name="Yoon H.S."/>
            <person name="Fu H.-Y."/>
        </authorList>
    </citation>
    <scope>NUCLEOTIDE SEQUENCE [LARGE SCALE GENOMIC DNA]</scope>
    <source>
        <strain evidence="11 12">THAL066</strain>
    </source>
</reference>
<evidence type="ECO:0000313" key="12">
    <source>
        <dbReference type="Proteomes" id="UP000530660"/>
    </source>
</evidence>
<dbReference type="InterPro" id="IPR027304">
    <property type="entry name" value="Trigger_fact/SurA_dom_sf"/>
</dbReference>
<dbReference type="Pfam" id="PF05697">
    <property type="entry name" value="Trigger_N"/>
    <property type="match status" value="1"/>
</dbReference>
<name>A0A7J7IGJ1_9RHOD</name>
<dbReference type="InterPro" id="IPR036611">
    <property type="entry name" value="Trigger_fac_ribosome-bd_sf"/>
</dbReference>
<dbReference type="HAMAP" id="MF_00303">
    <property type="entry name" value="Trigger_factor_Tig"/>
    <property type="match status" value="1"/>
</dbReference>
<evidence type="ECO:0000256" key="7">
    <source>
        <dbReference type="ARBA" id="ARBA00024849"/>
    </source>
</evidence>
<dbReference type="InterPro" id="IPR046357">
    <property type="entry name" value="PPIase_dom_sf"/>
</dbReference>
<evidence type="ECO:0000313" key="11">
    <source>
        <dbReference type="EMBL" id="KAF6002193.1"/>
    </source>
</evidence>
<dbReference type="Gene3D" id="1.10.3120.10">
    <property type="entry name" value="Trigger factor, C-terminal domain"/>
    <property type="match status" value="1"/>
</dbReference>
<keyword evidence="5" id="KW-0143">Chaperone</keyword>
<dbReference type="GO" id="GO:0043335">
    <property type="term" value="P:protein unfolding"/>
    <property type="evidence" value="ECO:0007669"/>
    <property type="project" value="TreeGrafter"/>
</dbReference>
<dbReference type="InterPro" id="IPR008880">
    <property type="entry name" value="Trigger_fac_C"/>
</dbReference>
<dbReference type="SUPFAM" id="SSF54534">
    <property type="entry name" value="FKBP-like"/>
    <property type="match status" value="1"/>
</dbReference>
<dbReference type="Proteomes" id="UP000530660">
    <property type="component" value="Unassembled WGS sequence"/>
</dbReference>
<dbReference type="PANTHER" id="PTHR30560">
    <property type="entry name" value="TRIGGER FACTOR CHAPERONE AND PEPTIDYL-PROLYL CIS/TRANS ISOMERASE"/>
    <property type="match status" value="1"/>
</dbReference>